<feature type="region of interest" description="Disordered" evidence="1">
    <location>
        <begin position="157"/>
        <end position="179"/>
    </location>
</feature>
<name>A0AAD1S4T4_PELCU</name>
<dbReference type="GO" id="GO:0007179">
    <property type="term" value="P:transforming growth factor beta receptor signaling pathway"/>
    <property type="evidence" value="ECO:0007669"/>
    <property type="project" value="TreeGrafter"/>
</dbReference>
<feature type="region of interest" description="Disordered" evidence="1">
    <location>
        <begin position="76"/>
        <end position="139"/>
    </location>
</feature>
<evidence type="ECO:0000313" key="2">
    <source>
        <dbReference type="EMBL" id="CAH2286352.1"/>
    </source>
</evidence>
<feature type="compositionally biased region" description="Low complexity" evidence="1">
    <location>
        <begin position="242"/>
        <end position="256"/>
    </location>
</feature>
<feature type="region of interest" description="Disordered" evidence="1">
    <location>
        <begin position="230"/>
        <end position="267"/>
    </location>
</feature>
<dbReference type="InterPro" id="IPR052327">
    <property type="entry name" value="Activin_resp_transcr_regulator"/>
</dbReference>
<reference evidence="2" key="1">
    <citation type="submission" date="2022-03" db="EMBL/GenBank/DDBJ databases">
        <authorList>
            <person name="Alioto T."/>
            <person name="Alioto T."/>
            <person name="Gomez Garrido J."/>
        </authorList>
    </citation>
    <scope>NUCLEOTIDE SEQUENCE</scope>
</reference>
<sequence length="299" mass="33592">MPSNHSNFLHPQILKDPKKPQAKRNFWTVDMDLLPHNALKLQNLVSYNKDNLPLDLTPYIVHGKPFRYLEEQPAHVPDNSDFIQPGLKPSKGSPDPATKSSLTPCSSAETVPYHTANPLSHPTIDPHPNTGSQFHRKSHPSVEEMVLNSVNKIQIENRDQVRPREITKDSDGSPPKKVTRCASVKPLTNMLQQGYQPSSLFQHSSKTSCLMQHVYQPNVLPQHSWQPNVLPQHSWQPNALPQHSSQSSSMFQHGSQPNSQSYHMRHHGSQANYLSQYSGTGYTISSCSAALHAYWPTVV</sequence>
<organism evidence="2 3">
    <name type="scientific">Pelobates cultripes</name>
    <name type="common">Western spadefoot toad</name>
    <dbReference type="NCBI Taxonomy" id="61616"/>
    <lineage>
        <taxon>Eukaryota</taxon>
        <taxon>Metazoa</taxon>
        <taxon>Chordata</taxon>
        <taxon>Craniata</taxon>
        <taxon>Vertebrata</taxon>
        <taxon>Euteleostomi</taxon>
        <taxon>Amphibia</taxon>
        <taxon>Batrachia</taxon>
        <taxon>Anura</taxon>
        <taxon>Pelobatoidea</taxon>
        <taxon>Pelobatidae</taxon>
        <taxon>Pelobates</taxon>
    </lineage>
</organism>
<dbReference type="GO" id="GO:0001228">
    <property type="term" value="F:DNA-binding transcription activator activity, RNA polymerase II-specific"/>
    <property type="evidence" value="ECO:0007669"/>
    <property type="project" value="TreeGrafter"/>
</dbReference>
<dbReference type="GO" id="GO:0000976">
    <property type="term" value="F:transcription cis-regulatory region binding"/>
    <property type="evidence" value="ECO:0007669"/>
    <property type="project" value="TreeGrafter"/>
</dbReference>
<dbReference type="PANTHER" id="PTHR47316">
    <property type="entry name" value="FORKHEAD BOX PROTEIN H1"/>
    <property type="match status" value="1"/>
</dbReference>
<keyword evidence="3" id="KW-1185">Reference proteome</keyword>
<dbReference type="AlphaFoldDB" id="A0AAD1S4T4"/>
<dbReference type="GO" id="GO:0032444">
    <property type="term" value="C:activin responsive factor complex"/>
    <property type="evidence" value="ECO:0007669"/>
    <property type="project" value="TreeGrafter"/>
</dbReference>
<feature type="compositionally biased region" description="Polar residues" evidence="1">
    <location>
        <begin position="98"/>
        <end position="109"/>
    </location>
</feature>
<proteinExistence type="predicted"/>
<accession>A0AAD1S4T4</accession>
<protein>
    <submittedName>
        <fullName evidence="2">Forkhead activin signal transducer 3-like</fullName>
    </submittedName>
</protein>
<feature type="compositionally biased region" description="Polar residues" evidence="1">
    <location>
        <begin position="230"/>
        <end position="241"/>
    </location>
</feature>
<dbReference type="EMBL" id="OW240915">
    <property type="protein sequence ID" value="CAH2286352.1"/>
    <property type="molecule type" value="Genomic_DNA"/>
</dbReference>
<evidence type="ECO:0000256" key="1">
    <source>
        <dbReference type="SAM" id="MobiDB-lite"/>
    </source>
</evidence>
<dbReference type="PANTHER" id="PTHR47316:SF1">
    <property type="entry name" value="FORKHEAD BOX PROTEIN H1"/>
    <property type="match status" value="1"/>
</dbReference>
<dbReference type="Proteomes" id="UP001295444">
    <property type="component" value="Chromosome 04"/>
</dbReference>
<feature type="compositionally biased region" description="Basic and acidic residues" evidence="1">
    <location>
        <begin position="157"/>
        <end position="171"/>
    </location>
</feature>
<evidence type="ECO:0000313" key="3">
    <source>
        <dbReference type="Proteomes" id="UP001295444"/>
    </source>
</evidence>
<gene>
    <name evidence="2" type="ORF">PECUL_23A022115</name>
</gene>